<sequence length="356" mass="39196">MLENTTQIFHIEFSSRANWRLESTTTSFPSSMATLEATTTSFPSLVATLEGYGRISRNLRRYVDAATKYSLVAVTNTVSQGASIAAPVIGANALTSTESGTQEAIQSLSGGVPEISSPSQDMPRSSDSVPQSPTSKQRSSQEHMQPEPTLTQIRLSPLNGIRSSHVAVKILPVNYEFCDVEDLVMLIAGLISELVQINDQLPLRDGGLTRFHSRTAPRISVIDYLQRLTTHTTLTPPLLLSMVYYMDRLCSLYPDFTITSLTVHRFLIAAAAVAAKGLSDAFHDHATYARVGGVKVTELGILELEFLYRVDWKIVPNPEILVDYYHGLVERANGYILEGDAFSGGERDIIETRERL</sequence>
<evidence type="ECO:0008006" key="4">
    <source>
        <dbReference type="Google" id="ProtNLM"/>
    </source>
</evidence>
<dbReference type="InterPro" id="IPR036915">
    <property type="entry name" value="Cyclin-like_sf"/>
</dbReference>
<dbReference type="Proteomes" id="UP000184330">
    <property type="component" value="Unassembled WGS sequence"/>
</dbReference>
<name>A0A1L7XRF8_9HELO</name>
<evidence type="ECO:0000256" key="1">
    <source>
        <dbReference type="SAM" id="MobiDB-lite"/>
    </source>
</evidence>
<dbReference type="GO" id="GO:0019901">
    <property type="term" value="F:protein kinase binding"/>
    <property type="evidence" value="ECO:0007669"/>
    <property type="project" value="InterPro"/>
</dbReference>
<feature type="compositionally biased region" description="Polar residues" evidence="1">
    <location>
        <begin position="100"/>
        <end position="109"/>
    </location>
</feature>
<protein>
    <recommendedName>
        <fullName evidence="4">Cyclin-domain-containing protein</fullName>
    </recommendedName>
</protein>
<gene>
    <name evidence="2" type="ORF">PAC_17532</name>
</gene>
<dbReference type="PANTHER" id="PTHR15615:SF117">
    <property type="entry name" value="PHO85 CYCLIN PHO80"/>
    <property type="match status" value="1"/>
</dbReference>
<dbReference type="CDD" id="cd20558">
    <property type="entry name" value="CYCLIN_ScPCL7-like"/>
    <property type="match status" value="1"/>
</dbReference>
<dbReference type="GO" id="GO:0000307">
    <property type="term" value="C:cyclin-dependent protein kinase holoenzyme complex"/>
    <property type="evidence" value="ECO:0007669"/>
    <property type="project" value="TreeGrafter"/>
</dbReference>
<dbReference type="EMBL" id="FJOG01000045">
    <property type="protein sequence ID" value="CZR67633.1"/>
    <property type="molecule type" value="Genomic_DNA"/>
</dbReference>
<dbReference type="GO" id="GO:0005634">
    <property type="term" value="C:nucleus"/>
    <property type="evidence" value="ECO:0007669"/>
    <property type="project" value="TreeGrafter"/>
</dbReference>
<evidence type="ECO:0000313" key="2">
    <source>
        <dbReference type="EMBL" id="CZR67633.1"/>
    </source>
</evidence>
<dbReference type="Gene3D" id="1.10.472.10">
    <property type="entry name" value="Cyclin-like"/>
    <property type="match status" value="1"/>
</dbReference>
<dbReference type="SUPFAM" id="SSF47954">
    <property type="entry name" value="Cyclin-like"/>
    <property type="match status" value="1"/>
</dbReference>
<keyword evidence="3" id="KW-1185">Reference proteome</keyword>
<accession>A0A1L7XRF8</accession>
<dbReference type="AlphaFoldDB" id="A0A1L7XRF8"/>
<dbReference type="OrthoDB" id="337735at2759"/>
<dbReference type="Pfam" id="PF08613">
    <property type="entry name" value="Cyclin"/>
    <property type="match status" value="1"/>
</dbReference>
<reference evidence="2 3" key="1">
    <citation type="submission" date="2016-03" db="EMBL/GenBank/DDBJ databases">
        <authorList>
            <person name="Ploux O."/>
        </authorList>
    </citation>
    <scope>NUCLEOTIDE SEQUENCE [LARGE SCALE GENOMIC DNA]</scope>
    <source>
        <strain evidence="2 3">UAMH 11012</strain>
    </source>
</reference>
<proteinExistence type="predicted"/>
<feature type="region of interest" description="Disordered" evidence="1">
    <location>
        <begin position="100"/>
        <end position="148"/>
    </location>
</feature>
<dbReference type="InterPro" id="IPR013922">
    <property type="entry name" value="Cyclin_PHO80-like"/>
</dbReference>
<evidence type="ECO:0000313" key="3">
    <source>
        <dbReference type="Proteomes" id="UP000184330"/>
    </source>
</evidence>
<organism evidence="2 3">
    <name type="scientific">Phialocephala subalpina</name>
    <dbReference type="NCBI Taxonomy" id="576137"/>
    <lineage>
        <taxon>Eukaryota</taxon>
        <taxon>Fungi</taxon>
        <taxon>Dikarya</taxon>
        <taxon>Ascomycota</taxon>
        <taxon>Pezizomycotina</taxon>
        <taxon>Leotiomycetes</taxon>
        <taxon>Helotiales</taxon>
        <taxon>Mollisiaceae</taxon>
        <taxon>Phialocephala</taxon>
        <taxon>Phialocephala fortinii species complex</taxon>
    </lineage>
</organism>
<dbReference type="STRING" id="576137.A0A1L7XRF8"/>
<feature type="compositionally biased region" description="Polar residues" evidence="1">
    <location>
        <begin position="116"/>
        <end position="138"/>
    </location>
</feature>
<dbReference type="PANTHER" id="PTHR15615">
    <property type="match status" value="1"/>
</dbReference>
<dbReference type="GO" id="GO:0016538">
    <property type="term" value="F:cyclin-dependent protein serine/threonine kinase regulator activity"/>
    <property type="evidence" value="ECO:0007669"/>
    <property type="project" value="TreeGrafter"/>
</dbReference>